<feature type="domain" description="Fe/B12 periplasmic-binding" evidence="2">
    <location>
        <begin position="43"/>
        <end position="318"/>
    </location>
</feature>
<accession>A0ABW0PPZ2</accession>
<organism evidence="3 4">
    <name type="scientific">Kaistia terrae</name>
    <dbReference type="NCBI Taxonomy" id="537017"/>
    <lineage>
        <taxon>Bacteria</taxon>
        <taxon>Pseudomonadati</taxon>
        <taxon>Pseudomonadota</taxon>
        <taxon>Alphaproteobacteria</taxon>
        <taxon>Hyphomicrobiales</taxon>
        <taxon>Kaistiaceae</taxon>
        <taxon>Kaistia</taxon>
    </lineage>
</organism>
<dbReference type="PANTHER" id="PTHR30535">
    <property type="entry name" value="VITAMIN B12-BINDING PROTEIN"/>
    <property type="match status" value="1"/>
</dbReference>
<sequence length="352" mass="38655">MSVRSRLRLVVAVTAMLSALPAYSLTLTDEVGRTIELDKPIERAVVIGSYDLDIIAAIGGGDRIVGVAGHDFEQYRKAGAKWVPEQTVGEMGQINYEAVIAADPDALILYANGGWEEAAKQLAPFDIPVIVASGWKNDRFDENVTLLGEAFGLQDGAKRVHDFRQRIYAEIDKRIAGKAPRTVYYENEIAYQTPTKGSGFYEAIVRGGGKSIFEDVVFGKDGRTQGTVWKTPIDAGEVLTRDPDVIIREFGNSYNGSTAEVFAAEKAELLARPGWSDLKAAQDNNIYIVNAYQLGQQAKTLTSLYVASWLYPEAFADLNPDDLTREWVEKYLGLKHLGGDGVYFTRVGKGQS</sequence>
<feature type="signal peptide" evidence="1">
    <location>
        <begin position="1"/>
        <end position="24"/>
    </location>
</feature>
<dbReference type="EMBL" id="JBHSML010000002">
    <property type="protein sequence ID" value="MFC5514726.1"/>
    <property type="molecule type" value="Genomic_DNA"/>
</dbReference>
<name>A0ABW0PPZ2_9HYPH</name>
<dbReference type="RefSeq" id="WP_266342751.1">
    <property type="nucleotide sequence ID" value="NZ_JAPKNH010000002.1"/>
</dbReference>
<evidence type="ECO:0000259" key="2">
    <source>
        <dbReference type="PROSITE" id="PS50983"/>
    </source>
</evidence>
<comment type="caution">
    <text evidence="3">The sequence shown here is derived from an EMBL/GenBank/DDBJ whole genome shotgun (WGS) entry which is preliminary data.</text>
</comment>
<keyword evidence="4" id="KW-1185">Reference proteome</keyword>
<evidence type="ECO:0000313" key="3">
    <source>
        <dbReference type="EMBL" id="MFC5514726.1"/>
    </source>
</evidence>
<proteinExistence type="predicted"/>
<gene>
    <name evidence="3" type="ORF">ACFPP9_03005</name>
</gene>
<protein>
    <submittedName>
        <fullName evidence="3">ABC transporter substrate-binding protein</fullName>
    </submittedName>
</protein>
<dbReference type="Gene3D" id="3.40.50.1980">
    <property type="entry name" value="Nitrogenase molybdenum iron protein domain"/>
    <property type="match status" value="2"/>
</dbReference>
<dbReference type="PROSITE" id="PS50983">
    <property type="entry name" value="FE_B12_PBP"/>
    <property type="match status" value="1"/>
</dbReference>
<dbReference type="Proteomes" id="UP001596150">
    <property type="component" value="Unassembled WGS sequence"/>
</dbReference>
<evidence type="ECO:0000256" key="1">
    <source>
        <dbReference type="SAM" id="SignalP"/>
    </source>
</evidence>
<feature type="chain" id="PRO_5047225576" evidence="1">
    <location>
        <begin position="25"/>
        <end position="352"/>
    </location>
</feature>
<dbReference type="PANTHER" id="PTHR30535:SF33">
    <property type="entry name" value="PERIPLASMIC BINDING PROTEIN"/>
    <property type="match status" value="1"/>
</dbReference>
<dbReference type="InterPro" id="IPR050902">
    <property type="entry name" value="ABC_Transporter_SBP"/>
</dbReference>
<dbReference type="InterPro" id="IPR002491">
    <property type="entry name" value="ABC_transptr_periplasmic_BD"/>
</dbReference>
<reference evidence="4" key="1">
    <citation type="journal article" date="2019" name="Int. J. Syst. Evol. Microbiol.">
        <title>The Global Catalogue of Microorganisms (GCM) 10K type strain sequencing project: providing services to taxonomists for standard genome sequencing and annotation.</title>
        <authorList>
            <consortium name="The Broad Institute Genomics Platform"/>
            <consortium name="The Broad Institute Genome Sequencing Center for Infectious Disease"/>
            <person name="Wu L."/>
            <person name="Ma J."/>
        </authorList>
    </citation>
    <scope>NUCLEOTIDE SEQUENCE [LARGE SCALE GENOMIC DNA]</scope>
    <source>
        <strain evidence="4">KACC 12633</strain>
    </source>
</reference>
<dbReference type="SUPFAM" id="SSF53807">
    <property type="entry name" value="Helical backbone' metal receptor"/>
    <property type="match status" value="1"/>
</dbReference>
<keyword evidence="1" id="KW-0732">Signal</keyword>
<evidence type="ECO:0000313" key="4">
    <source>
        <dbReference type="Proteomes" id="UP001596150"/>
    </source>
</evidence>
<dbReference type="Pfam" id="PF01497">
    <property type="entry name" value="Peripla_BP_2"/>
    <property type="match status" value="1"/>
</dbReference>